<dbReference type="PANTHER" id="PTHR30290:SF10">
    <property type="entry name" value="PERIPLASMIC OLIGOPEPTIDE-BINDING PROTEIN-RELATED"/>
    <property type="match status" value="1"/>
</dbReference>
<dbReference type="InterPro" id="IPR000914">
    <property type="entry name" value="SBP_5_dom"/>
</dbReference>
<keyword evidence="7" id="KW-1185">Reference proteome</keyword>
<evidence type="ECO:0000313" key="7">
    <source>
        <dbReference type="Proteomes" id="UP000199377"/>
    </source>
</evidence>
<keyword evidence="3" id="KW-0813">Transport</keyword>
<evidence type="ECO:0000259" key="5">
    <source>
        <dbReference type="Pfam" id="PF00496"/>
    </source>
</evidence>
<comment type="similarity">
    <text evidence="2">Belongs to the bacterial solute-binding protein 5 family.</text>
</comment>
<dbReference type="Pfam" id="PF00496">
    <property type="entry name" value="SBP_bac_5"/>
    <property type="match status" value="1"/>
</dbReference>
<dbReference type="GO" id="GO:0015833">
    <property type="term" value="P:peptide transport"/>
    <property type="evidence" value="ECO:0007669"/>
    <property type="project" value="TreeGrafter"/>
</dbReference>
<dbReference type="OrthoDB" id="9803988at2"/>
<dbReference type="Proteomes" id="UP000199377">
    <property type="component" value="Unassembled WGS sequence"/>
</dbReference>
<dbReference type="Gene3D" id="3.10.105.10">
    <property type="entry name" value="Dipeptide-binding Protein, Domain 3"/>
    <property type="match status" value="1"/>
</dbReference>
<evidence type="ECO:0000313" key="6">
    <source>
        <dbReference type="EMBL" id="SFH94935.1"/>
    </source>
</evidence>
<dbReference type="PANTHER" id="PTHR30290">
    <property type="entry name" value="PERIPLASMIC BINDING COMPONENT OF ABC TRANSPORTER"/>
    <property type="match status" value="1"/>
</dbReference>
<evidence type="ECO:0000256" key="2">
    <source>
        <dbReference type="ARBA" id="ARBA00005695"/>
    </source>
</evidence>
<evidence type="ECO:0000256" key="1">
    <source>
        <dbReference type="ARBA" id="ARBA00004418"/>
    </source>
</evidence>
<dbReference type="GO" id="GO:1904680">
    <property type="term" value="F:peptide transmembrane transporter activity"/>
    <property type="evidence" value="ECO:0007669"/>
    <property type="project" value="TreeGrafter"/>
</dbReference>
<dbReference type="STRING" id="1114924.SAMN05216258_103227"/>
<evidence type="ECO:0000256" key="3">
    <source>
        <dbReference type="ARBA" id="ARBA00022448"/>
    </source>
</evidence>
<dbReference type="SUPFAM" id="SSF53850">
    <property type="entry name" value="Periplasmic binding protein-like II"/>
    <property type="match status" value="1"/>
</dbReference>
<dbReference type="PIRSF" id="PIRSF002741">
    <property type="entry name" value="MppA"/>
    <property type="match status" value="1"/>
</dbReference>
<name>A0A1I3E7K1_9RHOB</name>
<dbReference type="PROSITE" id="PS51318">
    <property type="entry name" value="TAT"/>
    <property type="match status" value="1"/>
</dbReference>
<dbReference type="InterPro" id="IPR030678">
    <property type="entry name" value="Peptide/Ni-bd"/>
</dbReference>
<dbReference type="GO" id="GO:0030288">
    <property type="term" value="C:outer membrane-bounded periplasmic space"/>
    <property type="evidence" value="ECO:0007669"/>
    <property type="project" value="UniProtKB-ARBA"/>
</dbReference>
<dbReference type="Gene3D" id="3.40.190.10">
    <property type="entry name" value="Periplasmic binding protein-like II"/>
    <property type="match status" value="1"/>
</dbReference>
<dbReference type="InterPro" id="IPR039424">
    <property type="entry name" value="SBP_5"/>
</dbReference>
<sequence length="530" mass="57173">MTDRSKTHGPHEQGLLARLPQLRRRQFLAGAAALSALGAAGVPLRAGAAPSGHLRVVANANPSSLDPATGGAGSDHVFLYCFYDTLVDWDFATLAPQPGLAESWEFTDPQTLVFTLRQGVTFHDGTPFDAAAVAFNLQRNRTAELSNIKNDLANVETVEATGEHEVTLKLSAPDTALPLILSDRAGMMVSPAALGNDPEAKVDRAPVGTGPWTFTAWTDGDKVSGAANPDHWREGIPKVESIELQIIPERATALRAAQSGQADIAYQISEQQKVLIEKMPTLELAFGPTLYVYQLYLNASRGPLSDPRIRKAITMAVDREDWVKATQAGVGEPAWMNLPQAHWAWSEEAAKYTQHDLDRARALMKEAGVEGGFELDFRGYTDQASVQRSEVILQQLGKLNITGRFTNGTIAETSSRFFSAEKAGDVLLSAWTGRPDPSLTYSLLYSESSYYNPGRVAPPEGFEAAMADSRATADQAERAAALGRAQALVMDAALTIPLSIRYEVDALSTKVQGYSANLLGKPKFLHVGLG</sequence>
<dbReference type="AlphaFoldDB" id="A0A1I3E7K1"/>
<protein>
    <submittedName>
        <fullName evidence="6">Peptide/nickel transport system substrate-binding protein</fullName>
    </submittedName>
</protein>
<accession>A0A1I3E7K1</accession>
<dbReference type="InterPro" id="IPR006311">
    <property type="entry name" value="TAT_signal"/>
</dbReference>
<dbReference type="RefSeq" id="WP_092859021.1">
    <property type="nucleotide sequence ID" value="NZ_FOQH01000003.1"/>
</dbReference>
<reference evidence="6 7" key="1">
    <citation type="submission" date="2016-10" db="EMBL/GenBank/DDBJ databases">
        <authorList>
            <person name="de Groot N.N."/>
        </authorList>
    </citation>
    <scope>NUCLEOTIDE SEQUENCE [LARGE SCALE GENOMIC DNA]</scope>
    <source>
        <strain evidence="6 7">CGMCC 1.11030</strain>
    </source>
</reference>
<dbReference type="Gene3D" id="3.90.76.10">
    <property type="entry name" value="Dipeptide-binding Protein, Domain 1"/>
    <property type="match status" value="1"/>
</dbReference>
<organism evidence="6 7">
    <name type="scientific">Albimonas pacifica</name>
    <dbReference type="NCBI Taxonomy" id="1114924"/>
    <lineage>
        <taxon>Bacteria</taxon>
        <taxon>Pseudomonadati</taxon>
        <taxon>Pseudomonadota</taxon>
        <taxon>Alphaproteobacteria</taxon>
        <taxon>Rhodobacterales</taxon>
        <taxon>Paracoccaceae</taxon>
        <taxon>Albimonas</taxon>
    </lineage>
</organism>
<dbReference type="GO" id="GO:0043190">
    <property type="term" value="C:ATP-binding cassette (ABC) transporter complex"/>
    <property type="evidence" value="ECO:0007669"/>
    <property type="project" value="InterPro"/>
</dbReference>
<keyword evidence="4" id="KW-0732">Signal</keyword>
<gene>
    <name evidence="6" type="ORF">SAMN05216258_103227</name>
</gene>
<comment type="subcellular location">
    <subcellularLocation>
        <location evidence="1">Periplasm</location>
    </subcellularLocation>
</comment>
<feature type="domain" description="Solute-binding protein family 5" evidence="5">
    <location>
        <begin position="96"/>
        <end position="449"/>
    </location>
</feature>
<evidence type="ECO:0000256" key="4">
    <source>
        <dbReference type="ARBA" id="ARBA00022729"/>
    </source>
</evidence>
<proteinExistence type="inferred from homology"/>
<dbReference type="EMBL" id="FOQH01000003">
    <property type="protein sequence ID" value="SFH94935.1"/>
    <property type="molecule type" value="Genomic_DNA"/>
</dbReference>